<evidence type="ECO:0000256" key="1">
    <source>
        <dbReference type="ARBA" id="ARBA00007487"/>
    </source>
</evidence>
<name>A0A8J4PML3_9MYCE</name>
<dbReference type="GO" id="GO:0009235">
    <property type="term" value="P:cobalamin metabolic process"/>
    <property type="evidence" value="ECO:0007669"/>
    <property type="project" value="UniProtKB-ARBA"/>
</dbReference>
<evidence type="ECO:0000256" key="2">
    <source>
        <dbReference type="ARBA" id="ARBA00011233"/>
    </source>
</evidence>
<dbReference type="Gene3D" id="1.20.1200.10">
    <property type="entry name" value="Cobalamin adenosyltransferase-like"/>
    <property type="match status" value="1"/>
</dbReference>
<dbReference type="NCBIfam" id="TIGR00636">
    <property type="entry name" value="PduO_Nterm"/>
    <property type="match status" value="1"/>
</dbReference>
<dbReference type="GO" id="GO:0008817">
    <property type="term" value="F:corrinoid adenosyltransferase activity"/>
    <property type="evidence" value="ECO:0007669"/>
    <property type="project" value="UniProtKB-ARBA"/>
</dbReference>
<dbReference type="FunFam" id="1.20.1200.10:FF:000001">
    <property type="entry name" value="Cob(I)yrinic acid a,c-diamide adenosyltransferase"/>
    <property type="match status" value="1"/>
</dbReference>
<dbReference type="SUPFAM" id="SSF89028">
    <property type="entry name" value="Cobalamin adenosyltransferase-like"/>
    <property type="match status" value="1"/>
</dbReference>
<comment type="caution">
    <text evidence="12">The sequence shown here is derived from an EMBL/GenBank/DDBJ whole genome shotgun (WGS) entry which is preliminary data.</text>
</comment>
<comment type="subunit">
    <text evidence="2">Homotrimer.</text>
</comment>
<evidence type="ECO:0000256" key="9">
    <source>
        <dbReference type="ARBA" id="ARBA00075216"/>
    </source>
</evidence>
<comment type="catalytic activity">
    <reaction evidence="6">
        <text>cob(I)alamin-[corrinoid adenosyltransferase] + ATP = apo-[corrinoid adenosyltransferase] + adenosylcob(III)alamin + triphosphate</text>
        <dbReference type="Rhea" id="RHEA:56796"/>
        <dbReference type="Rhea" id="RHEA-COMP:14743"/>
        <dbReference type="Rhea" id="RHEA-COMP:14744"/>
        <dbReference type="ChEBI" id="CHEBI:18036"/>
        <dbReference type="ChEBI" id="CHEBI:18408"/>
        <dbReference type="ChEBI" id="CHEBI:30616"/>
        <dbReference type="ChEBI" id="CHEBI:60488"/>
        <dbReference type="ChEBI" id="CHEBI:83228"/>
    </reaction>
    <physiologicalReaction direction="left-to-right" evidence="6">
        <dbReference type="Rhea" id="RHEA:56797"/>
    </physiologicalReaction>
</comment>
<feature type="domain" description="Cobalamin adenosyltransferase-like" evidence="11">
    <location>
        <begin position="62"/>
        <end position="242"/>
    </location>
</feature>
<evidence type="ECO:0000256" key="5">
    <source>
        <dbReference type="ARBA" id="ARBA00022840"/>
    </source>
</evidence>
<proteinExistence type="inferred from homology"/>
<keyword evidence="4 10" id="KW-0547">Nucleotide-binding</keyword>
<dbReference type="PANTHER" id="PTHR12213">
    <property type="entry name" value="CORRINOID ADENOSYLTRANSFERASE"/>
    <property type="match status" value="1"/>
</dbReference>
<sequence length="273" mass="31318">MIKHSLSFINKLNSPRLIINNYSCSRLNNSSNNLYNYSNSKLYCTTSTENNSSNSNDHHSRIYTKTGDKGTSSLFNGERRAKNDHVFCVLGSVDELSAHIGVAKEYYLNLQYSGTNEKVRECKDQMVQQLEEIQCLLLDVGSHIATPKDSADAFLKRSPFADYHVESVEHWIDAMDVHLPPLRNFILPGGNLQSAQFHVCRSVCRRAERDLVSLDHVDTVNPSVMKYVNRLSDYFFTVARFCVFLTNSQEAVYKRPKVPSEHESKYQRHLEKR</sequence>
<organism evidence="12 13">
    <name type="scientific">Polysphondylium violaceum</name>
    <dbReference type="NCBI Taxonomy" id="133409"/>
    <lineage>
        <taxon>Eukaryota</taxon>
        <taxon>Amoebozoa</taxon>
        <taxon>Evosea</taxon>
        <taxon>Eumycetozoa</taxon>
        <taxon>Dictyostelia</taxon>
        <taxon>Dictyosteliales</taxon>
        <taxon>Dictyosteliaceae</taxon>
        <taxon>Polysphondylium</taxon>
    </lineage>
</organism>
<accession>A0A8J4PML3</accession>
<evidence type="ECO:0000256" key="3">
    <source>
        <dbReference type="ARBA" id="ARBA00022679"/>
    </source>
</evidence>
<dbReference type="EMBL" id="AJWJ01000562">
    <property type="protein sequence ID" value="KAF2069984.1"/>
    <property type="molecule type" value="Genomic_DNA"/>
</dbReference>
<evidence type="ECO:0000259" key="11">
    <source>
        <dbReference type="Pfam" id="PF01923"/>
    </source>
</evidence>
<protein>
    <recommendedName>
        <fullName evidence="8">Corrinoid adenosyltransferase MMAB</fullName>
    </recommendedName>
    <alternativeName>
        <fullName evidence="9">ATP:co(I)rrinoid adenosyltransferase MMAB</fullName>
    </alternativeName>
</protein>
<reference evidence="12" key="1">
    <citation type="submission" date="2020-01" db="EMBL/GenBank/DDBJ databases">
        <title>Development of genomics and gene disruption for Polysphondylium violaceum indicates a role for the polyketide synthase stlB in stalk morphogenesis.</title>
        <authorList>
            <person name="Narita B."/>
            <person name="Kawabe Y."/>
            <person name="Kin K."/>
            <person name="Saito T."/>
            <person name="Gibbs R."/>
            <person name="Kuspa A."/>
            <person name="Muzny D."/>
            <person name="Queller D."/>
            <person name="Richards S."/>
            <person name="Strassman J."/>
            <person name="Sucgang R."/>
            <person name="Worley K."/>
            <person name="Schaap P."/>
        </authorList>
    </citation>
    <scope>NUCLEOTIDE SEQUENCE</scope>
    <source>
        <strain evidence="12">QSvi11</strain>
    </source>
</reference>
<dbReference type="InterPro" id="IPR029499">
    <property type="entry name" value="PduO-typ"/>
</dbReference>
<dbReference type="InterPro" id="IPR016030">
    <property type="entry name" value="CblAdoTrfase-like"/>
</dbReference>
<evidence type="ECO:0000313" key="13">
    <source>
        <dbReference type="Proteomes" id="UP000695562"/>
    </source>
</evidence>
<keyword evidence="3 10" id="KW-0808">Transferase</keyword>
<gene>
    <name evidence="12" type="ORF">CYY_008698</name>
</gene>
<comment type="function">
    <text evidence="7">Converts cob(I)alamin to adenosylcobalamin (adenosylcob(III)alamin), a coenzyme for methylmalonyl-CoA mutase, therefore participates in the final step of the vitamin B12 conversion. Generates adenosylcobalamin (AdoCbl) and directly delivers the cofactor to MUT in a transfer that is stimulated by ATP-binding to MMAB and gated by MMAA.</text>
</comment>
<evidence type="ECO:0000256" key="4">
    <source>
        <dbReference type="ARBA" id="ARBA00022741"/>
    </source>
</evidence>
<comment type="similarity">
    <text evidence="1 10">Belongs to the Cob(I)alamin adenosyltransferase family.</text>
</comment>
<evidence type="ECO:0000313" key="12">
    <source>
        <dbReference type="EMBL" id="KAF2069984.1"/>
    </source>
</evidence>
<dbReference type="Pfam" id="PF01923">
    <property type="entry name" value="Cob_adeno_trans"/>
    <property type="match status" value="1"/>
</dbReference>
<dbReference type="InterPro" id="IPR036451">
    <property type="entry name" value="CblAdoTrfase-like_sf"/>
</dbReference>
<evidence type="ECO:0000256" key="8">
    <source>
        <dbReference type="ARBA" id="ARBA00071654"/>
    </source>
</evidence>
<keyword evidence="5 10" id="KW-0067">ATP-binding</keyword>
<dbReference type="AlphaFoldDB" id="A0A8J4PML3"/>
<evidence type="ECO:0000256" key="6">
    <source>
        <dbReference type="ARBA" id="ARBA00051988"/>
    </source>
</evidence>
<dbReference type="OrthoDB" id="549173at2759"/>
<dbReference type="Proteomes" id="UP000695562">
    <property type="component" value="Unassembled WGS sequence"/>
</dbReference>
<evidence type="ECO:0000256" key="10">
    <source>
        <dbReference type="RuleBase" id="RU366026"/>
    </source>
</evidence>
<dbReference type="PANTHER" id="PTHR12213:SF0">
    <property type="entry name" value="CORRINOID ADENOSYLTRANSFERASE MMAB"/>
    <property type="match status" value="1"/>
</dbReference>
<dbReference type="GO" id="GO:0005524">
    <property type="term" value="F:ATP binding"/>
    <property type="evidence" value="ECO:0007669"/>
    <property type="project" value="UniProtKB-UniRule"/>
</dbReference>
<evidence type="ECO:0000256" key="7">
    <source>
        <dbReference type="ARBA" id="ARBA00056747"/>
    </source>
</evidence>
<keyword evidence="13" id="KW-1185">Reference proteome</keyword>